<dbReference type="InterPro" id="IPR029024">
    <property type="entry name" value="TerB-like"/>
</dbReference>
<dbReference type="Proteomes" id="UP000036061">
    <property type="component" value="Chromosome"/>
</dbReference>
<gene>
    <name evidence="1" type="ORF">AB432_020760</name>
</gene>
<dbReference type="SUPFAM" id="SSF158682">
    <property type="entry name" value="TerB-like"/>
    <property type="match status" value="1"/>
</dbReference>
<accession>A0A0J6ELT4</accession>
<organism evidence="1 2">
    <name type="scientific">Brevibacillus brevis</name>
    <name type="common">Bacillus brevis</name>
    <dbReference type="NCBI Taxonomy" id="1393"/>
    <lineage>
        <taxon>Bacteria</taxon>
        <taxon>Bacillati</taxon>
        <taxon>Bacillota</taxon>
        <taxon>Bacilli</taxon>
        <taxon>Bacillales</taxon>
        <taxon>Paenibacillaceae</taxon>
        <taxon>Brevibacillus</taxon>
    </lineage>
</organism>
<dbReference type="Gene3D" id="1.10.3680.10">
    <property type="entry name" value="TerB-like"/>
    <property type="match status" value="1"/>
</dbReference>
<dbReference type="EMBL" id="CP030117">
    <property type="protein sequence ID" value="AWX57325.1"/>
    <property type="molecule type" value="Genomic_DNA"/>
</dbReference>
<dbReference type="InterPro" id="IPR007486">
    <property type="entry name" value="YebE"/>
</dbReference>
<evidence type="ECO:0000313" key="2">
    <source>
        <dbReference type="Proteomes" id="UP000036061"/>
    </source>
</evidence>
<dbReference type="GeneID" id="61032145"/>
<dbReference type="AlphaFoldDB" id="A0A0J6ELT4"/>
<dbReference type="Pfam" id="PF04391">
    <property type="entry name" value="DUF533"/>
    <property type="match status" value="1"/>
</dbReference>
<evidence type="ECO:0000313" key="1">
    <source>
        <dbReference type="EMBL" id="AWX57325.1"/>
    </source>
</evidence>
<dbReference type="RefSeq" id="WP_048033900.1">
    <property type="nucleotide sequence ID" value="NZ_BJNU01000006.1"/>
</dbReference>
<proteinExistence type="predicted"/>
<dbReference type="eggNOG" id="COG4103">
    <property type="taxonomic scope" value="Bacteria"/>
</dbReference>
<name>A0A0J6ELT4_BREBE</name>
<reference evidence="1 2" key="1">
    <citation type="journal article" date="2015" name="Genome Announc.">
        <title>Draft Genome Sequence of Brevibacillus brevis DZQ7, a Plant Growth-Promoting Rhizobacterium with Broad-Spectrum Antimicrobial Activity.</title>
        <authorList>
            <person name="Hou Q."/>
            <person name="Wang C."/>
            <person name="Hou X."/>
            <person name="Xia Z."/>
            <person name="Ye J."/>
            <person name="Liu K."/>
            <person name="Liu H."/>
            <person name="Wang J."/>
            <person name="Guo H."/>
            <person name="Yu X."/>
            <person name="Yang Y."/>
            <person name="Du B."/>
            <person name="Ding Y."/>
        </authorList>
    </citation>
    <scope>NUCLEOTIDE SEQUENCE [LARGE SCALE GENOMIC DNA]</scope>
    <source>
        <strain evidence="1 2">DZQ7</strain>
    </source>
</reference>
<dbReference type="OrthoDB" id="2466919at2"/>
<dbReference type="CDD" id="cd07177">
    <property type="entry name" value="terB_like"/>
    <property type="match status" value="1"/>
</dbReference>
<protein>
    <submittedName>
        <fullName evidence="1">TerB family tellurite resistance protein</fullName>
    </submittedName>
</protein>
<sequence length="143" mass="16939">MPVYTKIEKDKHILFASIRLMICVGHADGYIGNKEMDRIHEIVNSEHFTLKERQILMDDMDYPKRPEVIVEDLVAMTQAEKLVMMRKLYHMALIDRKLSPSETKEIARIACLIGISEEKQRQVEEWIREGIVWRERWKDIVGE</sequence>